<dbReference type="PROSITE" id="PS51186">
    <property type="entry name" value="GNAT"/>
    <property type="match status" value="1"/>
</dbReference>
<evidence type="ECO:0000313" key="3">
    <source>
        <dbReference type="EMBL" id="PZA20339.1"/>
    </source>
</evidence>
<evidence type="ECO:0000313" key="5">
    <source>
        <dbReference type="Proteomes" id="UP000580718"/>
    </source>
</evidence>
<dbReference type="Proteomes" id="UP000247602">
    <property type="component" value="Unassembled WGS sequence"/>
</dbReference>
<dbReference type="InterPro" id="IPR000182">
    <property type="entry name" value="GNAT_dom"/>
</dbReference>
<name>A0A323V683_9ACTN</name>
<reference evidence="3 4" key="1">
    <citation type="submission" date="2018-06" db="EMBL/GenBank/DDBJ databases">
        <title>Draft genome sequence of Modestobacter versicolor CP153-2.</title>
        <authorList>
            <person name="Gundlapally S.R."/>
        </authorList>
    </citation>
    <scope>NUCLEOTIDE SEQUENCE [LARGE SCALE GENOMIC DNA]</scope>
    <source>
        <strain evidence="3 4">CP153-2</strain>
    </source>
</reference>
<comment type="caution">
    <text evidence="3">The sequence shown here is derived from an EMBL/GenBank/DDBJ whole genome shotgun (WGS) entry which is preliminary data.</text>
</comment>
<dbReference type="GO" id="GO:1990189">
    <property type="term" value="F:protein N-terminal-serine acetyltransferase activity"/>
    <property type="evidence" value="ECO:0007669"/>
    <property type="project" value="TreeGrafter"/>
</dbReference>
<dbReference type="GO" id="GO:0005737">
    <property type="term" value="C:cytoplasm"/>
    <property type="evidence" value="ECO:0007669"/>
    <property type="project" value="TreeGrafter"/>
</dbReference>
<feature type="domain" description="N-acetyltransferase" evidence="1">
    <location>
        <begin position="21"/>
        <end position="187"/>
    </location>
</feature>
<dbReference type="Pfam" id="PF13302">
    <property type="entry name" value="Acetyltransf_3"/>
    <property type="match status" value="1"/>
</dbReference>
<dbReference type="Gene3D" id="3.40.630.30">
    <property type="match status" value="1"/>
</dbReference>
<dbReference type="OrthoDB" id="9795188at2"/>
<dbReference type="Proteomes" id="UP000580718">
    <property type="component" value="Unassembled WGS sequence"/>
</dbReference>
<sequence length="187" mass="19776">MTGMDLSGTDLTTEVVRTPRLVLRPFREDDVDAVHAACQSPDIARWISSIAVPYTRADAEAFVTGEAPAARREGTGLTVAIEADGVLVGASGVHRIGQHPLGPEVGYWIAPEARGSGYAAEAAHALAEWAIGLGAPRVYLVADVLNTGSQHVARKAGFTQEGVLRSYLHYRDGSRGDAALFSRIPGD</sequence>
<dbReference type="GO" id="GO:0008999">
    <property type="term" value="F:protein-N-terminal-alanine acetyltransferase activity"/>
    <property type="evidence" value="ECO:0007669"/>
    <property type="project" value="TreeGrafter"/>
</dbReference>
<evidence type="ECO:0000313" key="4">
    <source>
        <dbReference type="Proteomes" id="UP000247602"/>
    </source>
</evidence>
<dbReference type="InterPro" id="IPR016181">
    <property type="entry name" value="Acyl_CoA_acyltransferase"/>
</dbReference>
<protein>
    <submittedName>
        <fullName evidence="2 3">N-acetyltransferase</fullName>
    </submittedName>
</protein>
<proteinExistence type="predicted"/>
<dbReference type="PANTHER" id="PTHR43441:SF10">
    <property type="entry name" value="ACETYLTRANSFERASE"/>
    <property type="match status" value="1"/>
</dbReference>
<accession>A0A323V683</accession>
<dbReference type="InterPro" id="IPR051908">
    <property type="entry name" value="Ribosomal_N-acetyltransferase"/>
</dbReference>
<dbReference type="EMBL" id="JACIBU010000002">
    <property type="protein sequence ID" value="MBB3678691.1"/>
    <property type="molecule type" value="Genomic_DNA"/>
</dbReference>
<dbReference type="EMBL" id="QKNV01000193">
    <property type="protein sequence ID" value="PZA20339.1"/>
    <property type="molecule type" value="Genomic_DNA"/>
</dbReference>
<reference evidence="2 5" key="2">
    <citation type="submission" date="2020-08" db="EMBL/GenBank/DDBJ databases">
        <title>Sequencing the genomes of 1000 actinobacteria strains.</title>
        <authorList>
            <person name="Klenk H.-P."/>
        </authorList>
    </citation>
    <scope>NUCLEOTIDE SEQUENCE [LARGE SCALE GENOMIC DNA]</scope>
    <source>
        <strain evidence="2 5">DSM 16678</strain>
    </source>
</reference>
<dbReference type="SUPFAM" id="SSF55729">
    <property type="entry name" value="Acyl-CoA N-acyltransferases (Nat)"/>
    <property type="match status" value="1"/>
</dbReference>
<evidence type="ECO:0000313" key="2">
    <source>
        <dbReference type="EMBL" id="MBB3678691.1"/>
    </source>
</evidence>
<organism evidence="3 4">
    <name type="scientific">Modestobacter versicolor</name>
    <dbReference type="NCBI Taxonomy" id="429133"/>
    <lineage>
        <taxon>Bacteria</taxon>
        <taxon>Bacillati</taxon>
        <taxon>Actinomycetota</taxon>
        <taxon>Actinomycetes</taxon>
        <taxon>Geodermatophilales</taxon>
        <taxon>Geodermatophilaceae</taxon>
        <taxon>Modestobacter</taxon>
    </lineage>
</organism>
<keyword evidence="4" id="KW-1185">Reference proteome</keyword>
<dbReference type="PANTHER" id="PTHR43441">
    <property type="entry name" value="RIBOSOMAL-PROTEIN-SERINE ACETYLTRANSFERASE"/>
    <property type="match status" value="1"/>
</dbReference>
<keyword evidence="3" id="KW-0808">Transferase</keyword>
<evidence type="ECO:0000259" key="1">
    <source>
        <dbReference type="PROSITE" id="PS51186"/>
    </source>
</evidence>
<gene>
    <name evidence="3" type="ORF">DMO24_15965</name>
    <name evidence="2" type="ORF">FHX36_004480</name>
</gene>
<dbReference type="AlphaFoldDB" id="A0A323V683"/>